<dbReference type="PANTHER" id="PTHR33053">
    <property type="entry name" value="PROTEIN, PUTATIVE-RELATED"/>
    <property type="match status" value="1"/>
</dbReference>
<feature type="compositionally biased region" description="Polar residues" evidence="1">
    <location>
        <begin position="402"/>
        <end position="437"/>
    </location>
</feature>
<evidence type="ECO:0000256" key="1">
    <source>
        <dbReference type="SAM" id="MobiDB-lite"/>
    </source>
</evidence>
<evidence type="ECO:0000313" key="3">
    <source>
        <dbReference type="Proteomes" id="UP000215335"/>
    </source>
</evidence>
<dbReference type="PANTHER" id="PTHR33053:SF24">
    <property type="entry name" value="TRANSPOSASE DOMAIN-CONTAINING PROTEIN"/>
    <property type="match status" value="1"/>
</dbReference>
<sequence>MLSSRKPLEECGIDHRARMKRLYEKARHDHSLNSTDMIREDIVAESDSMSNNNNSLHLFNDEEITDDFSNNGAIDSNSASSVGTVNPTISDDNFSSVCSEFNENLEDFENRLAISFTDCNMTHKQINHVLLVLKTHRCFWSLHRDARTILKTPVIAHPTDKIAGGEYLHLGVANSLLKILSLTLIDDIPDFLQLDISTDQASLDKQSKILMWPIQVRIDNISKSAPEIVGIFKGSRKPTSASEKPGQHLQQIANRRAEDCQVNRRKSVDSNSLQFVGKHFTGPEPLIDCIYSQYRKVIKGLLQISLLQQDRALDPAIAAEHRSQRMTMLSSLSTNSSIMQDGIGKQQLLLLSRGTSRTHKILTQPRNQPDTFTPTHNLSQVKTAPQQMLTSTYNRARHQKQSHNSPSTLTRPQASPAQTSKTPDQTLTSTYNRAHPE</sequence>
<feature type="region of interest" description="Disordered" evidence="1">
    <location>
        <begin position="359"/>
        <end position="437"/>
    </location>
</feature>
<proteinExistence type="predicted"/>
<organism evidence="2 3">
    <name type="scientific">Trichomalopsis sarcophagae</name>
    <dbReference type="NCBI Taxonomy" id="543379"/>
    <lineage>
        <taxon>Eukaryota</taxon>
        <taxon>Metazoa</taxon>
        <taxon>Ecdysozoa</taxon>
        <taxon>Arthropoda</taxon>
        <taxon>Hexapoda</taxon>
        <taxon>Insecta</taxon>
        <taxon>Pterygota</taxon>
        <taxon>Neoptera</taxon>
        <taxon>Endopterygota</taxon>
        <taxon>Hymenoptera</taxon>
        <taxon>Apocrita</taxon>
        <taxon>Proctotrupomorpha</taxon>
        <taxon>Chalcidoidea</taxon>
        <taxon>Pteromalidae</taxon>
        <taxon>Pteromalinae</taxon>
        <taxon>Trichomalopsis</taxon>
    </lineage>
</organism>
<evidence type="ECO:0000313" key="2">
    <source>
        <dbReference type="EMBL" id="OXU19520.1"/>
    </source>
</evidence>
<keyword evidence="3" id="KW-1185">Reference proteome</keyword>
<protein>
    <submittedName>
        <fullName evidence="2">Uncharacterized protein</fullName>
    </submittedName>
</protein>
<reference evidence="2 3" key="1">
    <citation type="journal article" date="2017" name="Curr. Biol.">
        <title>The Evolution of Venom by Co-option of Single-Copy Genes.</title>
        <authorList>
            <person name="Martinson E.O."/>
            <person name="Mrinalini"/>
            <person name="Kelkar Y.D."/>
            <person name="Chang C.H."/>
            <person name="Werren J.H."/>
        </authorList>
    </citation>
    <scope>NUCLEOTIDE SEQUENCE [LARGE SCALE GENOMIC DNA]</scope>
    <source>
        <strain evidence="2 3">Alberta</strain>
        <tissue evidence="2">Whole body</tissue>
    </source>
</reference>
<accession>A0A232EMD9</accession>
<name>A0A232EMD9_9HYME</name>
<dbReference type="OrthoDB" id="7699050at2759"/>
<feature type="compositionally biased region" description="Polar residues" evidence="1">
    <location>
        <begin position="364"/>
        <end position="394"/>
    </location>
</feature>
<gene>
    <name evidence="2" type="ORF">TSAR_001465</name>
</gene>
<comment type="caution">
    <text evidence="2">The sequence shown here is derived from an EMBL/GenBank/DDBJ whole genome shotgun (WGS) entry which is preliminary data.</text>
</comment>
<dbReference type="Proteomes" id="UP000215335">
    <property type="component" value="Unassembled WGS sequence"/>
</dbReference>
<dbReference type="AlphaFoldDB" id="A0A232EMD9"/>
<dbReference type="EMBL" id="NNAY01003377">
    <property type="protein sequence ID" value="OXU19520.1"/>
    <property type="molecule type" value="Genomic_DNA"/>
</dbReference>
<dbReference type="STRING" id="543379.A0A232EMD9"/>